<accession>A0A183LAI6</accession>
<feature type="compositionally biased region" description="Basic and acidic residues" evidence="1">
    <location>
        <begin position="181"/>
        <end position="192"/>
    </location>
</feature>
<dbReference type="Proteomes" id="UP000277204">
    <property type="component" value="Unassembled WGS sequence"/>
</dbReference>
<dbReference type="EMBL" id="UZAI01000159">
    <property type="protein sequence ID" value="VDO49346.1"/>
    <property type="molecule type" value="Genomic_DNA"/>
</dbReference>
<gene>
    <name evidence="2" type="ORF">SMRZ_LOCUS811</name>
</gene>
<evidence type="ECO:0000256" key="1">
    <source>
        <dbReference type="SAM" id="MobiDB-lite"/>
    </source>
</evidence>
<protein>
    <submittedName>
        <fullName evidence="2">Uncharacterized protein</fullName>
    </submittedName>
</protein>
<keyword evidence="3" id="KW-1185">Reference proteome</keyword>
<evidence type="ECO:0000313" key="2">
    <source>
        <dbReference type="EMBL" id="VDO49346.1"/>
    </source>
</evidence>
<reference evidence="2 3" key="1">
    <citation type="submission" date="2018-11" db="EMBL/GenBank/DDBJ databases">
        <authorList>
            <consortium name="Pathogen Informatics"/>
        </authorList>
    </citation>
    <scope>NUCLEOTIDE SEQUENCE [LARGE SCALE GENOMIC DNA]</scope>
    <source>
        <strain evidence="2 3">Zambia</strain>
    </source>
</reference>
<sequence>MAPVRKSISSRHPSDRFSKKHIRNEDGSVLVVSKKMKNIIKQELKAQSITDMLTDDPNSEDHLNLSQSSFKHALNPYTECSDNNSLSKPCTRLSPNNTNMHRIVKKVPRKKRLKSKLHSRFNRNQNLKSTLLSMEKDIKGESHGNQQSIVHFSNNQSAFVKSNGMRIQKSKLKSSQNQQSKVDDNHIEEKRPPSQSDYEGLHTSEKHGIQWMQLDDSDIADDLAFLSHTHQQMQMKVVSMAPASAEVLLNIHNGINEILMYKIDDTNTITLDGATLEQVETSTYLVCTFDEQGGSDGDMKARIDKAKTAFLQLKNIWNSKQTVG</sequence>
<dbReference type="AlphaFoldDB" id="A0A183LAI6"/>
<feature type="region of interest" description="Disordered" evidence="1">
    <location>
        <begin position="165"/>
        <end position="201"/>
    </location>
</feature>
<feature type="region of interest" description="Disordered" evidence="1">
    <location>
        <begin position="1"/>
        <end position="22"/>
    </location>
</feature>
<name>A0A183LAI6_9TREM</name>
<proteinExistence type="predicted"/>
<evidence type="ECO:0000313" key="3">
    <source>
        <dbReference type="Proteomes" id="UP000277204"/>
    </source>
</evidence>
<organism evidence="2 3">
    <name type="scientific">Schistosoma margrebowiei</name>
    <dbReference type="NCBI Taxonomy" id="48269"/>
    <lineage>
        <taxon>Eukaryota</taxon>
        <taxon>Metazoa</taxon>
        <taxon>Spiralia</taxon>
        <taxon>Lophotrochozoa</taxon>
        <taxon>Platyhelminthes</taxon>
        <taxon>Trematoda</taxon>
        <taxon>Digenea</taxon>
        <taxon>Strigeidida</taxon>
        <taxon>Schistosomatoidea</taxon>
        <taxon>Schistosomatidae</taxon>
        <taxon>Schistosoma</taxon>
    </lineage>
</organism>